<dbReference type="InterPro" id="IPR018060">
    <property type="entry name" value="HTH_AraC"/>
</dbReference>
<comment type="caution">
    <text evidence="5">The sequence shown here is derived from an EMBL/GenBank/DDBJ whole genome shotgun (WGS) entry which is preliminary data.</text>
</comment>
<gene>
    <name evidence="5" type="ORF">EOD43_16800</name>
</gene>
<dbReference type="EMBL" id="SACN01000002">
    <property type="protein sequence ID" value="RVT91174.1"/>
    <property type="molecule type" value="Genomic_DNA"/>
</dbReference>
<dbReference type="AlphaFoldDB" id="A0A437M0Z4"/>
<dbReference type="InterPro" id="IPR050204">
    <property type="entry name" value="AraC_XylS_family_regulators"/>
</dbReference>
<dbReference type="Pfam" id="PF12833">
    <property type="entry name" value="HTH_18"/>
    <property type="match status" value="1"/>
</dbReference>
<keyword evidence="6" id="KW-1185">Reference proteome</keyword>
<dbReference type="PANTHER" id="PTHR46796:SF6">
    <property type="entry name" value="ARAC SUBFAMILY"/>
    <property type="match status" value="1"/>
</dbReference>
<reference evidence="5 6" key="1">
    <citation type="submission" date="2019-01" db="EMBL/GenBank/DDBJ databases">
        <authorList>
            <person name="Chen W.-M."/>
        </authorList>
    </citation>
    <scope>NUCLEOTIDE SEQUENCE [LARGE SCALE GENOMIC DNA]</scope>
    <source>
        <strain evidence="5 6">CCP-7</strain>
    </source>
</reference>
<keyword evidence="2" id="KW-0238">DNA-binding</keyword>
<dbReference type="SMART" id="SM00342">
    <property type="entry name" value="HTH_ARAC"/>
    <property type="match status" value="1"/>
</dbReference>
<proteinExistence type="predicted"/>
<dbReference type="Proteomes" id="UP000282971">
    <property type="component" value="Unassembled WGS sequence"/>
</dbReference>
<keyword evidence="1" id="KW-0805">Transcription regulation</keyword>
<dbReference type="GO" id="GO:0003700">
    <property type="term" value="F:DNA-binding transcription factor activity"/>
    <property type="evidence" value="ECO:0007669"/>
    <property type="project" value="InterPro"/>
</dbReference>
<evidence type="ECO:0000313" key="5">
    <source>
        <dbReference type="EMBL" id="RVT91174.1"/>
    </source>
</evidence>
<feature type="domain" description="HTH araC/xylS-type" evidence="4">
    <location>
        <begin position="202"/>
        <end position="301"/>
    </location>
</feature>
<evidence type="ECO:0000259" key="4">
    <source>
        <dbReference type="PROSITE" id="PS01124"/>
    </source>
</evidence>
<sequence>MRFDSAEHDPLDRVDLYARFNGPPSRIEEAGPAFAMRVTRWRLDRIVLHERRAHDIVHARGEAEIADGLDHLMLHLLVSGIYRIDTGDGFRDVPEGALLLLDLQRPMRTRAEDAHVITISLARDLAIAAAGAVGNLHGRIVDGGSVLPLSHYLQALCRHAPLIPETAANALAQAIVPLVTVAVGPPARPDEAIGYRDAGALDRTKRLIDAGLGNARLDATLLAEQTGLSRATLYRLFQASGGLMAYIRNRRLERIRNALSNPEDDRPLGTIAAEAGYASERQFARQFEQAYGTRPAAFRRAVVAHQGEGRSNPRLDLWISELE</sequence>
<dbReference type="InterPro" id="IPR009057">
    <property type="entry name" value="Homeodomain-like_sf"/>
</dbReference>
<dbReference type="PROSITE" id="PS01124">
    <property type="entry name" value="HTH_ARAC_FAMILY_2"/>
    <property type="match status" value="1"/>
</dbReference>
<evidence type="ECO:0000256" key="2">
    <source>
        <dbReference type="ARBA" id="ARBA00023125"/>
    </source>
</evidence>
<dbReference type="RefSeq" id="WP_127745189.1">
    <property type="nucleotide sequence ID" value="NZ_SACN01000002.1"/>
</dbReference>
<dbReference type="OrthoDB" id="7191628at2"/>
<evidence type="ECO:0000313" key="6">
    <source>
        <dbReference type="Proteomes" id="UP000282971"/>
    </source>
</evidence>
<dbReference type="PANTHER" id="PTHR46796">
    <property type="entry name" value="HTH-TYPE TRANSCRIPTIONAL ACTIVATOR RHAS-RELATED"/>
    <property type="match status" value="1"/>
</dbReference>
<name>A0A437M0Z4_9SPHN</name>
<dbReference type="Gene3D" id="1.10.10.60">
    <property type="entry name" value="Homeodomain-like"/>
    <property type="match status" value="1"/>
</dbReference>
<dbReference type="GO" id="GO:0043565">
    <property type="term" value="F:sequence-specific DNA binding"/>
    <property type="evidence" value="ECO:0007669"/>
    <property type="project" value="InterPro"/>
</dbReference>
<evidence type="ECO:0000256" key="3">
    <source>
        <dbReference type="ARBA" id="ARBA00023163"/>
    </source>
</evidence>
<keyword evidence="3" id="KW-0804">Transcription</keyword>
<accession>A0A437M0Z4</accession>
<protein>
    <submittedName>
        <fullName evidence="5">AraC family transcriptional regulator</fullName>
    </submittedName>
</protein>
<organism evidence="5 6">
    <name type="scientific">Sphingomonas crocodyli</name>
    <dbReference type="NCBI Taxonomy" id="1979270"/>
    <lineage>
        <taxon>Bacteria</taxon>
        <taxon>Pseudomonadati</taxon>
        <taxon>Pseudomonadota</taxon>
        <taxon>Alphaproteobacteria</taxon>
        <taxon>Sphingomonadales</taxon>
        <taxon>Sphingomonadaceae</taxon>
        <taxon>Sphingomonas</taxon>
    </lineage>
</organism>
<dbReference type="SUPFAM" id="SSF46689">
    <property type="entry name" value="Homeodomain-like"/>
    <property type="match status" value="1"/>
</dbReference>
<evidence type="ECO:0000256" key="1">
    <source>
        <dbReference type="ARBA" id="ARBA00023015"/>
    </source>
</evidence>